<dbReference type="Proteomes" id="UP000828251">
    <property type="component" value="Unassembled WGS sequence"/>
</dbReference>
<dbReference type="EMBL" id="JAIQCV010000011">
    <property type="protein sequence ID" value="KAH1047648.1"/>
    <property type="molecule type" value="Genomic_DNA"/>
</dbReference>
<dbReference type="OrthoDB" id="10607356at2759"/>
<evidence type="ECO:0000313" key="3">
    <source>
        <dbReference type="Proteomes" id="UP000828251"/>
    </source>
</evidence>
<reference evidence="2 3" key="1">
    <citation type="journal article" date="2021" name="Plant Biotechnol. J.">
        <title>Multi-omics assisted identification of the key and species-specific regulatory components of drought-tolerant mechanisms in Gossypium stocksii.</title>
        <authorList>
            <person name="Yu D."/>
            <person name="Ke L."/>
            <person name="Zhang D."/>
            <person name="Wu Y."/>
            <person name="Sun Y."/>
            <person name="Mei J."/>
            <person name="Sun J."/>
            <person name="Sun Y."/>
        </authorList>
    </citation>
    <scope>NUCLEOTIDE SEQUENCE [LARGE SCALE GENOMIC DNA]</scope>
    <source>
        <strain evidence="3">cv. E1</strain>
        <tissue evidence="2">Leaf</tissue>
    </source>
</reference>
<accession>A0A9D3UM54</accession>
<keyword evidence="1" id="KW-0472">Membrane</keyword>
<keyword evidence="1" id="KW-0812">Transmembrane</keyword>
<feature type="transmembrane region" description="Helical" evidence="1">
    <location>
        <begin position="12"/>
        <end position="31"/>
    </location>
</feature>
<protein>
    <submittedName>
        <fullName evidence="2">Uncharacterized protein</fullName>
    </submittedName>
</protein>
<sequence>MPPNIVEPSSIYPMLITSVEIQMSLMMIMFARRCGSRNHPHLPTPSFEVVLIASVEINEPSMSSALAPRLGSDKK</sequence>
<evidence type="ECO:0000313" key="2">
    <source>
        <dbReference type="EMBL" id="KAH1047648.1"/>
    </source>
</evidence>
<dbReference type="AlphaFoldDB" id="A0A9D3UM54"/>
<keyword evidence="1" id="KW-1133">Transmembrane helix</keyword>
<gene>
    <name evidence="2" type="ORF">J1N35_038432</name>
</gene>
<keyword evidence="3" id="KW-1185">Reference proteome</keyword>
<organism evidence="2 3">
    <name type="scientific">Gossypium stocksii</name>
    <dbReference type="NCBI Taxonomy" id="47602"/>
    <lineage>
        <taxon>Eukaryota</taxon>
        <taxon>Viridiplantae</taxon>
        <taxon>Streptophyta</taxon>
        <taxon>Embryophyta</taxon>
        <taxon>Tracheophyta</taxon>
        <taxon>Spermatophyta</taxon>
        <taxon>Magnoliopsida</taxon>
        <taxon>eudicotyledons</taxon>
        <taxon>Gunneridae</taxon>
        <taxon>Pentapetalae</taxon>
        <taxon>rosids</taxon>
        <taxon>malvids</taxon>
        <taxon>Malvales</taxon>
        <taxon>Malvaceae</taxon>
        <taxon>Malvoideae</taxon>
        <taxon>Gossypium</taxon>
    </lineage>
</organism>
<proteinExistence type="predicted"/>
<comment type="caution">
    <text evidence="2">The sequence shown here is derived from an EMBL/GenBank/DDBJ whole genome shotgun (WGS) entry which is preliminary data.</text>
</comment>
<evidence type="ECO:0000256" key="1">
    <source>
        <dbReference type="SAM" id="Phobius"/>
    </source>
</evidence>
<name>A0A9D3UM54_9ROSI</name>